<evidence type="ECO:0000313" key="1">
    <source>
        <dbReference type="EMBL" id="MER7179660.1"/>
    </source>
</evidence>
<proteinExistence type="predicted"/>
<sequence length="281" mass="28829">MNVTIVRACLRDGRGGSPTAVLDDAPLTDDERREVPVRAGTSHAVFLSADRDGGGATLRFFTAEGELPGCGHGTVAALAVLAARTGTREVTLRTRGGTLAGRAIRHDGNGGLEAWFTPGPVGLRVPGAGEHEDVLTALGVAGDTPGCVVATLGRPRLLVPLPTRSAVSALAPDLDRLRTACDRQALLGCYLYSAPAPDGRVAARMFAPSIGVPEDIANANSTACLAARLARDGLRGVTADMGDSLGTPATIRAVVRHETDGPWIQVGGAAEIARELALGHA</sequence>
<dbReference type="InterPro" id="IPR003719">
    <property type="entry name" value="Phenazine_PhzF-like"/>
</dbReference>
<accession>A0ABV1WS26</accession>
<reference evidence="1 2" key="1">
    <citation type="submission" date="2024-06" db="EMBL/GenBank/DDBJ databases">
        <title>The Natural Products Discovery Center: Release of the First 8490 Sequenced Strains for Exploring Actinobacteria Biosynthetic Diversity.</title>
        <authorList>
            <person name="Kalkreuter E."/>
            <person name="Kautsar S.A."/>
            <person name="Yang D."/>
            <person name="Bader C.D."/>
            <person name="Teijaro C.N."/>
            <person name="Fluegel L."/>
            <person name="Davis C.M."/>
            <person name="Simpson J.R."/>
            <person name="Lauterbach L."/>
            <person name="Steele A.D."/>
            <person name="Gui C."/>
            <person name="Meng S."/>
            <person name="Li G."/>
            <person name="Viehrig K."/>
            <person name="Ye F."/>
            <person name="Su P."/>
            <person name="Kiefer A.F."/>
            <person name="Nichols A."/>
            <person name="Cepeda A.J."/>
            <person name="Yan W."/>
            <person name="Fan B."/>
            <person name="Jiang Y."/>
            <person name="Adhikari A."/>
            <person name="Zheng C.-J."/>
            <person name="Schuster L."/>
            <person name="Cowan T.M."/>
            <person name="Smanski M.J."/>
            <person name="Chevrette M.G."/>
            <person name="De Carvalho L.P.S."/>
            <person name="Shen B."/>
        </authorList>
    </citation>
    <scope>NUCLEOTIDE SEQUENCE [LARGE SCALE GENOMIC DNA]</scope>
    <source>
        <strain evidence="1 2">NPDC000234</strain>
    </source>
</reference>
<dbReference type="SUPFAM" id="SSF54506">
    <property type="entry name" value="Diaminopimelate epimerase-like"/>
    <property type="match status" value="1"/>
</dbReference>
<organism evidence="1 2">
    <name type="scientific">Streptomyces hyaluromycini</name>
    <dbReference type="NCBI Taxonomy" id="1377993"/>
    <lineage>
        <taxon>Bacteria</taxon>
        <taxon>Bacillati</taxon>
        <taxon>Actinomycetota</taxon>
        <taxon>Actinomycetes</taxon>
        <taxon>Kitasatosporales</taxon>
        <taxon>Streptomycetaceae</taxon>
        <taxon>Streptomyces</taxon>
    </lineage>
</organism>
<protein>
    <submittedName>
        <fullName evidence="1">PhzF family phenazine biosynthesis protein</fullName>
    </submittedName>
</protein>
<comment type="caution">
    <text evidence="1">The sequence shown here is derived from an EMBL/GenBank/DDBJ whole genome shotgun (WGS) entry which is preliminary data.</text>
</comment>
<dbReference type="PIRSF" id="PIRSF016184">
    <property type="entry name" value="PhzC_PhzF"/>
    <property type="match status" value="1"/>
</dbReference>
<gene>
    <name evidence="1" type="ORF">ABT404_09280</name>
</gene>
<dbReference type="EMBL" id="JBEPEK010000047">
    <property type="protein sequence ID" value="MER7179660.1"/>
    <property type="molecule type" value="Genomic_DNA"/>
</dbReference>
<dbReference type="Pfam" id="PF02567">
    <property type="entry name" value="PhzC-PhzF"/>
    <property type="match status" value="1"/>
</dbReference>
<evidence type="ECO:0000313" key="2">
    <source>
        <dbReference type="Proteomes" id="UP001474181"/>
    </source>
</evidence>
<name>A0ABV1WS26_9ACTN</name>
<dbReference type="RefSeq" id="WP_350779033.1">
    <property type="nucleotide sequence ID" value="NZ_JBEPEK010000047.1"/>
</dbReference>
<dbReference type="PANTHER" id="PTHR13774">
    <property type="entry name" value="PHENAZINE BIOSYNTHESIS PROTEIN"/>
    <property type="match status" value="1"/>
</dbReference>
<dbReference type="Proteomes" id="UP001474181">
    <property type="component" value="Unassembled WGS sequence"/>
</dbReference>
<dbReference type="Gene3D" id="3.10.310.10">
    <property type="entry name" value="Diaminopimelate Epimerase, Chain A, domain 1"/>
    <property type="match status" value="2"/>
</dbReference>
<keyword evidence="2" id="KW-1185">Reference proteome</keyword>